<organism evidence="2 3">
    <name type="scientific">Brachybacterium alimentarium</name>
    <dbReference type="NCBI Taxonomy" id="47845"/>
    <lineage>
        <taxon>Bacteria</taxon>
        <taxon>Bacillati</taxon>
        <taxon>Actinomycetota</taxon>
        <taxon>Actinomycetes</taxon>
        <taxon>Micrococcales</taxon>
        <taxon>Dermabacteraceae</taxon>
        <taxon>Brachybacterium</taxon>
    </lineage>
</organism>
<proteinExistence type="predicted"/>
<dbReference type="OrthoDB" id="9796920at2"/>
<sequence>MSEQRAIDALTACGLDAEITRHGQVGSLAEAAAARGVEPRDIIKTLVVRRRKGDYLFVLVPGDREISWPKLRSFLGVNRLSMPNKDVAREVTGYERGTITPFGSTTAWPVIADIDLTGDPARRISLGAGAHGVAATLNAEAALAALHAQVADVTDLQAT</sequence>
<dbReference type="Gene3D" id="3.90.960.10">
    <property type="entry name" value="YbaK/aminoacyl-tRNA synthetase-associated domain"/>
    <property type="match status" value="1"/>
</dbReference>
<dbReference type="PANTHER" id="PTHR30411">
    <property type="entry name" value="CYTOPLASMIC PROTEIN"/>
    <property type="match status" value="1"/>
</dbReference>
<dbReference type="Proteomes" id="UP000218598">
    <property type="component" value="Unassembled WGS sequence"/>
</dbReference>
<comment type="caution">
    <text evidence="2">The sequence shown here is derived from an EMBL/GenBank/DDBJ whole genome shotgun (WGS) entry which is preliminary data.</text>
</comment>
<dbReference type="GO" id="GO:0002161">
    <property type="term" value="F:aminoacyl-tRNA deacylase activity"/>
    <property type="evidence" value="ECO:0007669"/>
    <property type="project" value="InterPro"/>
</dbReference>
<dbReference type="InterPro" id="IPR036754">
    <property type="entry name" value="YbaK/aa-tRNA-synt-asso_dom_sf"/>
</dbReference>
<dbReference type="CDD" id="cd04332">
    <property type="entry name" value="YbaK_like"/>
    <property type="match status" value="1"/>
</dbReference>
<accession>A0A2A3YFB6</accession>
<evidence type="ECO:0000313" key="2">
    <source>
        <dbReference type="EMBL" id="PCC38462.1"/>
    </source>
</evidence>
<dbReference type="RefSeq" id="WP_096197569.1">
    <property type="nucleotide sequence ID" value="NZ_BAAAIQ010000002.1"/>
</dbReference>
<gene>
    <name evidence="2" type="ORF">CIK66_14235</name>
</gene>
<dbReference type="InterPro" id="IPR007214">
    <property type="entry name" value="YbaK/aa-tRNA-synth-assoc-dom"/>
</dbReference>
<dbReference type="EMBL" id="NRGR01000023">
    <property type="protein sequence ID" value="PCC38462.1"/>
    <property type="molecule type" value="Genomic_DNA"/>
</dbReference>
<keyword evidence="3" id="KW-1185">Reference proteome</keyword>
<dbReference type="PANTHER" id="PTHR30411:SF1">
    <property type="entry name" value="CYTOPLASMIC PROTEIN"/>
    <property type="match status" value="1"/>
</dbReference>
<feature type="domain" description="YbaK/aminoacyl-tRNA synthetase-associated" evidence="1">
    <location>
        <begin position="22"/>
        <end position="138"/>
    </location>
</feature>
<evidence type="ECO:0000259" key="1">
    <source>
        <dbReference type="Pfam" id="PF04073"/>
    </source>
</evidence>
<dbReference type="Pfam" id="PF04073">
    <property type="entry name" value="tRNA_edit"/>
    <property type="match status" value="1"/>
</dbReference>
<protein>
    <recommendedName>
        <fullName evidence="1">YbaK/aminoacyl-tRNA synthetase-associated domain-containing protein</fullName>
    </recommendedName>
</protein>
<name>A0A2A3YFB6_9MICO</name>
<evidence type="ECO:0000313" key="3">
    <source>
        <dbReference type="Proteomes" id="UP000218598"/>
    </source>
</evidence>
<reference evidence="2 3" key="1">
    <citation type="journal article" date="2017" name="Elife">
        <title>Extensive horizontal gene transfer in cheese-associated bacteria.</title>
        <authorList>
            <person name="Bonham K.S."/>
            <person name="Wolfe B.E."/>
            <person name="Dutton R.J."/>
        </authorList>
    </citation>
    <scope>NUCLEOTIDE SEQUENCE [LARGE SCALE GENOMIC DNA]</scope>
    <source>
        <strain evidence="2 3">341_9</strain>
    </source>
</reference>
<dbReference type="AlphaFoldDB" id="A0A2A3YFB6"/>
<dbReference type="SUPFAM" id="SSF55826">
    <property type="entry name" value="YbaK/ProRS associated domain"/>
    <property type="match status" value="1"/>
</dbReference>